<proteinExistence type="predicted"/>
<dbReference type="InterPro" id="IPR000306">
    <property type="entry name" value="Znf_FYVE"/>
</dbReference>
<dbReference type="EMBL" id="DAKRPA010000142">
    <property type="protein sequence ID" value="DAZ97250.1"/>
    <property type="molecule type" value="Genomic_DNA"/>
</dbReference>
<dbReference type="InterPro" id="IPR011011">
    <property type="entry name" value="Znf_FYVE_PHD"/>
</dbReference>
<keyword evidence="1" id="KW-0479">Metal-binding</keyword>
<protein>
    <recommendedName>
        <fullName evidence="4">FYVE zinc finger domain-containing protein</fullName>
    </recommendedName>
</protein>
<dbReference type="SMART" id="SM00064">
    <property type="entry name" value="FYVE"/>
    <property type="match status" value="1"/>
</dbReference>
<dbReference type="Proteomes" id="UP001146120">
    <property type="component" value="Unassembled WGS sequence"/>
</dbReference>
<keyword evidence="3" id="KW-0862">Zinc</keyword>
<keyword evidence="6" id="KW-1185">Reference proteome</keyword>
<dbReference type="InterPro" id="IPR050266">
    <property type="entry name" value="AB_hydrolase_sf"/>
</dbReference>
<feature type="domain" description="FYVE zinc finger" evidence="4">
    <location>
        <begin position="11"/>
        <end position="87"/>
    </location>
</feature>
<sequence length="365" mass="38932">MSSSDDTAQAKAKVTSPRSAAKCRGCDAPFGLFRGKCLCVQAEGGCGGAFCSTCLNYACVTEKEAASQSVAGKVSNFCKPCFQKNSSLDFTVKSEVLGPEKGSAPSVVLVHGGGGCRKMFVSLARKLAENNYRAVLIDLPGHGSRMDEKLSMDSAIQTILEALTTQAGDWNGRKPMLVGGSLGGYIGMELLGKHPDSVSGAVIAVCGQNVGKDRGVAASLGLWGMDWICPKMGAKQLLTGLLAQTKKAGAKIPAEDLLETCLRTGMFFNQAHEQIEILRATSSAEALSKFEGPIWFVNGSKDHRDSEHKWVKASKNATLTVYEGADHFLSHDERFACRFQDEVLAFTKEKVYGIETADVKPTVGT</sequence>
<evidence type="ECO:0000256" key="3">
    <source>
        <dbReference type="ARBA" id="ARBA00022833"/>
    </source>
</evidence>
<dbReference type="CDD" id="cd00065">
    <property type="entry name" value="FYVE_like_SF"/>
    <property type="match status" value="1"/>
</dbReference>
<dbReference type="GO" id="GO:0008270">
    <property type="term" value="F:zinc ion binding"/>
    <property type="evidence" value="ECO:0007669"/>
    <property type="project" value="UniProtKB-KW"/>
</dbReference>
<evidence type="ECO:0000313" key="6">
    <source>
        <dbReference type="Proteomes" id="UP001146120"/>
    </source>
</evidence>
<dbReference type="PANTHER" id="PTHR43798">
    <property type="entry name" value="MONOACYLGLYCEROL LIPASE"/>
    <property type="match status" value="1"/>
</dbReference>
<dbReference type="Pfam" id="PF12697">
    <property type="entry name" value="Abhydrolase_6"/>
    <property type="match status" value="1"/>
</dbReference>
<evidence type="ECO:0000313" key="5">
    <source>
        <dbReference type="EMBL" id="DAZ97250.1"/>
    </source>
</evidence>
<gene>
    <name evidence="5" type="ORF">N0F65_010412</name>
</gene>
<dbReference type="AlphaFoldDB" id="A0AAV2YQN2"/>
<dbReference type="InterPro" id="IPR000073">
    <property type="entry name" value="AB_hydrolase_1"/>
</dbReference>
<name>A0AAV2YQN2_9STRA</name>
<evidence type="ECO:0000259" key="4">
    <source>
        <dbReference type="SMART" id="SM00064"/>
    </source>
</evidence>
<dbReference type="InterPro" id="IPR013083">
    <property type="entry name" value="Znf_RING/FYVE/PHD"/>
</dbReference>
<organism evidence="5 6">
    <name type="scientific">Lagenidium giganteum</name>
    <dbReference type="NCBI Taxonomy" id="4803"/>
    <lineage>
        <taxon>Eukaryota</taxon>
        <taxon>Sar</taxon>
        <taxon>Stramenopiles</taxon>
        <taxon>Oomycota</taxon>
        <taxon>Peronosporomycetes</taxon>
        <taxon>Pythiales</taxon>
        <taxon>Pythiaceae</taxon>
    </lineage>
</organism>
<keyword evidence="2" id="KW-0863">Zinc-finger</keyword>
<dbReference type="SUPFAM" id="SSF57903">
    <property type="entry name" value="FYVE/PHD zinc finger"/>
    <property type="match status" value="1"/>
</dbReference>
<accession>A0AAV2YQN2</accession>
<comment type="caution">
    <text evidence="5">The sequence shown here is derived from an EMBL/GenBank/DDBJ whole genome shotgun (WGS) entry which is preliminary data.</text>
</comment>
<evidence type="ECO:0000256" key="1">
    <source>
        <dbReference type="ARBA" id="ARBA00022723"/>
    </source>
</evidence>
<reference evidence="5" key="2">
    <citation type="journal article" date="2023" name="Microbiol Resour">
        <title>Decontamination and Annotation of the Draft Genome Sequence of the Oomycete Lagenidium giganteum ARSEF 373.</title>
        <authorList>
            <person name="Morgan W.R."/>
            <person name="Tartar A."/>
        </authorList>
    </citation>
    <scope>NUCLEOTIDE SEQUENCE</scope>
    <source>
        <strain evidence="5">ARSEF 373</strain>
    </source>
</reference>
<evidence type="ECO:0000256" key="2">
    <source>
        <dbReference type="ARBA" id="ARBA00022771"/>
    </source>
</evidence>
<dbReference type="SUPFAM" id="SSF53474">
    <property type="entry name" value="alpha/beta-Hydrolases"/>
    <property type="match status" value="1"/>
</dbReference>
<reference evidence="5" key="1">
    <citation type="submission" date="2022-11" db="EMBL/GenBank/DDBJ databases">
        <authorList>
            <person name="Morgan W.R."/>
            <person name="Tartar A."/>
        </authorList>
    </citation>
    <scope>NUCLEOTIDE SEQUENCE</scope>
    <source>
        <strain evidence="5">ARSEF 373</strain>
    </source>
</reference>
<dbReference type="InterPro" id="IPR029058">
    <property type="entry name" value="AB_hydrolase_fold"/>
</dbReference>
<dbReference type="Gene3D" id="3.30.40.10">
    <property type="entry name" value="Zinc/RING finger domain, C3HC4 (zinc finger)"/>
    <property type="match status" value="1"/>
</dbReference>
<dbReference type="Gene3D" id="3.40.50.1820">
    <property type="entry name" value="alpha/beta hydrolase"/>
    <property type="match status" value="1"/>
</dbReference>